<organism evidence="4 5">
    <name type="scientific">Vagococcus allomyrinae</name>
    <dbReference type="NCBI Taxonomy" id="2794353"/>
    <lineage>
        <taxon>Bacteria</taxon>
        <taxon>Bacillati</taxon>
        <taxon>Bacillota</taxon>
        <taxon>Bacilli</taxon>
        <taxon>Lactobacillales</taxon>
        <taxon>Enterococcaceae</taxon>
        <taxon>Vagococcus</taxon>
    </lineage>
</organism>
<evidence type="ECO:0000313" key="4">
    <source>
        <dbReference type="EMBL" id="MBP1041211.1"/>
    </source>
</evidence>
<evidence type="ECO:0000256" key="1">
    <source>
        <dbReference type="ARBA" id="ARBA00008814"/>
    </source>
</evidence>
<dbReference type="PANTHER" id="PTHR30535:SF34">
    <property type="entry name" value="MOLYBDATE-BINDING PROTEIN MOLA"/>
    <property type="match status" value="1"/>
</dbReference>
<evidence type="ECO:0000313" key="5">
    <source>
        <dbReference type="Proteomes" id="UP000674938"/>
    </source>
</evidence>
<dbReference type="Proteomes" id="UP000674938">
    <property type="component" value="Unassembled WGS sequence"/>
</dbReference>
<dbReference type="AlphaFoldDB" id="A0A940PCX7"/>
<dbReference type="InterPro" id="IPR002491">
    <property type="entry name" value="ABC_transptr_periplasmic_BD"/>
</dbReference>
<protein>
    <submittedName>
        <fullName evidence="4">ABC transporter substrate-binding protein</fullName>
    </submittedName>
</protein>
<gene>
    <name evidence="4" type="ORF">I6N95_09355</name>
</gene>
<sequence>MKKKLLAAAILISLITLSACGSTEKKTESSTSDKAAAYPVTIKNYGRAEATAEWKDVDQTFDKAPERVVANTRPAAELLLHLGLKDKIVGVGAVFGEPDKEVEKEFDQLHSLGEEYISKEIALGEDPDLIFGRGGLFDNAEWGNGTVNTLNEMGMKTFVLASSVTGGTYESVYDDIENLGNLFGVQDQAEAFSTKLKTRQKAIQDSLSTIKEEKDFALLFITDPNEVSVYGAKDETFFNDLFKMVKLNNVYAETEGDISIEALIETDPEVLIIPDWTTTGGVSPEEVKDALYSNAKLSSLQAIKNKQIYAVDYNYMFGYGYIGIEGMELLAKEMYPAEFK</sequence>
<accession>A0A940PCX7</accession>
<dbReference type="SUPFAM" id="SSF53807">
    <property type="entry name" value="Helical backbone' metal receptor"/>
    <property type="match status" value="1"/>
</dbReference>
<dbReference type="Pfam" id="PF01497">
    <property type="entry name" value="Peripla_BP_2"/>
    <property type="match status" value="1"/>
</dbReference>
<evidence type="ECO:0000259" key="3">
    <source>
        <dbReference type="PROSITE" id="PS50983"/>
    </source>
</evidence>
<dbReference type="PROSITE" id="PS50983">
    <property type="entry name" value="FE_B12_PBP"/>
    <property type="match status" value="1"/>
</dbReference>
<dbReference type="EMBL" id="JAEEGA010000005">
    <property type="protein sequence ID" value="MBP1041211.1"/>
    <property type="molecule type" value="Genomic_DNA"/>
</dbReference>
<dbReference type="PROSITE" id="PS51257">
    <property type="entry name" value="PROKAR_LIPOPROTEIN"/>
    <property type="match status" value="1"/>
</dbReference>
<comment type="caution">
    <text evidence="4">The sequence shown here is derived from an EMBL/GenBank/DDBJ whole genome shotgun (WGS) entry which is preliminary data.</text>
</comment>
<proteinExistence type="inferred from homology"/>
<name>A0A940PCX7_9ENTE</name>
<feature type="chain" id="PRO_5039620336" evidence="2">
    <location>
        <begin position="22"/>
        <end position="340"/>
    </location>
</feature>
<feature type="domain" description="Fe/B12 periplasmic-binding" evidence="3">
    <location>
        <begin position="67"/>
        <end position="338"/>
    </location>
</feature>
<comment type="similarity">
    <text evidence="1">Belongs to the bacterial solute-binding protein 8 family.</text>
</comment>
<keyword evidence="2" id="KW-0732">Signal</keyword>
<dbReference type="PANTHER" id="PTHR30535">
    <property type="entry name" value="VITAMIN B12-BINDING PROTEIN"/>
    <property type="match status" value="1"/>
</dbReference>
<dbReference type="Gene3D" id="3.40.50.1980">
    <property type="entry name" value="Nitrogenase molybdenum iron protein domain"/>
    <property type="match status" value="2"/>
</dbReference>
<keyword evidence="5" id="KW-1185">Reference proteome</keyword>
<dbReference type="InterPro" id="IPR050902">
    <property type="entry name" value="ABC_Transporter_SBP"/>
</dbReference>
<evidence type="ECO:0000256" key="2">
    <source>
        <dbReference type="SAM" id="SignalP"/>
    </source>
</evidence>
<dbReference type="RefSeq" id="WP_209526940.1">
    <property type="nucleotide sequence ID" value="NZ_JAEEGA010000005.1"/>
</dbReference>
<feature type="signal peptide" evidence="2">
    <location>
        <begin position="1"/>
        <end position="21"/>
    </location>
</feature>
<reference evidence="4" key="1">
    <citation type="submission" date="2020-12" db="EMBL/GenBank/DDBJ databases">
        <title>Vagococcus allomyrinae sp. nov. and Enterococcus lavae sp. nov., isolated from the larvae of Allomyrina dichotoma.</title>
        <authorList>
            <person name="Lee S.D."/>
        </authorList>
    </citation>
    <scope>NUCLEOTIDE SEQUENCE</scope>
    <source>
        <strain evidence="4">BWB3-3</strain>
    </source>
</reference>